<name>A0A5R9DZK3_9LACT</name>
<dbReference type="PROSITE" id="PS51819">
    <property type="entry name" value="VOC"/>
    <property type="match status" value="1"/>
</dbReference>
<dbReference type="GO" id="GO:0046872">
    <property type="term" value="F:metal ion binding"/>
    <property type="evidence" value="ECO:0007669"/>
    <property type="project" value="UniProtKB-KW"/>
</dbReference>
<dbReference type="EMBL" id="VBSP01000016">
    <property type="protein sequence ID" value="TLQ41506.1"/>
    <property type="molecule type" value="Genomic_DNA"/>
</dbReference>
<evidence type="ECO:0000256" key="1">
    <source>
        <dbReference type="ARBA" id="ARBA00022723"/>
    </source>
</evidence>
<comment type="caution">
    <text evidence="3">The sequence shown here is derived from an EMBL/GenBank/DDBJ whole genome shotgun (WGS) entry which is preliminary data.</text>
</comment>
<dbReference type="PANTHER" id="PTHR43279:SF1">
    <property type="entry name" value="CATECHOL-2,3-DIOXYGENASE"/>
    <property type="match status" value="1"/>
</dbReference>
<dbReference type="SUPFAM" id="SSF54593">
    <property type="entry name" value="Glyoxalase/Bleomycin resistance protein/Dihydroxybiphenyl dioxygenase"/>
    <property type="match status" value="2"/>
</dbReference>
<keyword evidence="1" id="KW-0479">Metal-binding</keyword>
<dbReference type="GO" id="GO:0004462">
    <property type="term" value="F:lactoylglutathione lyase activity"/>
    <property type="evidence" value="ECO:0007669"/>
    <property type="project" value="InterPro"/>
</dbReference>
<dbReference type="Proteomes" id="UP000306420">
    <property type="component" value="Unassembled WGS sequence"/>
</dbReference>
<dbReference type="InterPro" id="IPR029068">
    <property type="entry name" value="Glyas_Bleomycin-R_OHBP_Dase"/>
</dbReference>
<dbReference type="PANTHER" id="PTHR43279">
    <property type="entry name" value="CATECHOL-2,3-DIOXYGENASE"/>
    <property type="match status" value="1"/>
</dbReference>
<evidence type="ECO:0000313" key="3">
    <source>
        <dbReference type="EMBL" id="TLQ41506.1"/>
    </source>
</evidence>
<organism evidence="3 4">
    <name type="scientific">Ruoffia tabacinasalis</name>
    <dbReference type="NCBI Taxonomy" id="87458"/>
    <lineage>
        <taxon>Bacteria</taxon>
        <taxon>Bacillati</taxon>
        <taxon>Bacillota</taxon>
        <taxon>Bacilli</taxon>
        <taxon>Lactobacillales</taxon>
        <taxon>Aerococcaceae</taxon>
        <taxon>Ruoffia</taxon>
    </lineage>
</organism>
<reference evidence="3 4" key="1">
    <citation type="submission" date="2019-05" db="EMBL/GenBank/DDBJ databases">
        <title>The metagenome of a microbial culture collection derived from dairy environment covers the genomic content of the human microbiome.</title>
        <authorList>
            <person name="Roder T."/>
            <person name="Wuthrich D."/>
            <person name="Sattari Z."/>
            <person name="Von Ah U."/>
            <person name="Bar C."/>
            <person name="Ronchi F."/>
            <person name="Macpherson A.J."/>
            <person name="Ganal-Vonarburg S.C."/>
            <person name="Bruggmann R."/>
            <person name="Vergeres G."/>
        </authorList>
    </citation>
    <scope>NUCLEOTIDE SEQUENCE [LARGE SCALE GENOMIC DNA]</scope>
    <source>
        <strain evidence="3 4">FAM 24227</strain>
    </source>
</reference>
<dbReference type="InterPro" id="IPR037523">
    <property type="entry name" value="VOC_core"/>
</dbReference>
<feature type="domain" description="VOC" evidence="2">
    <location>
        <begin position="14"/>
        <end position="131"/>
    </location>
</feature>
<gene>
    <name evidence="3" type="ORF">FEZ33_05950</name>
</gene>
<dbReference type="PROSITE" id="PS00934">
    <property type="entry name" value="GLYOXALASE_I_1"/>
    <property type="match status" value="1"/>
</dbReference>
<evidence type="ECO:0000313" key="4">
    <source>
        <dbReference type="Proteomes" id="UP000306420"/>
    </source>
</evidence>
<dbReference type="InterPro" id="IPR018146">
    <property type="entry name" value="Glyoxalase_1_CS"/>
</dbReference>
<dbReference type="AlphaFoldDB" id="A0A5R9DZK3"/>
<dbReference type="Pfam" id="PF00903">
    <property type="entry name" value="Glyoxalase"/>
    <property type="match status" value="2"/>
</dbReference>
<evidence type="ECO:0000259" key="2">
    <source>
        <dbReference type="PROSITE" id="PS51819"/>
    </source>
</evidence>
<dbReference type="Gene3D" id="3.10.180.10">
    <property type="entry name" value="2,3-Dihydroxybiphenyl 1,2-Dioxygenase, domain 1"/>
    <property type="match status" value="2"/>
</dbReference>
<dbReference type="InterPro" id="IPR004360">
    <property type="entry name" value="Glyas_Fos-R_dOase_dom"/>
</dbReference>
<accession>A0A5R9DZK3</accession>
<protein>
    <submittedName>
        <fullName evidence="3">VOC family protein</fullName>
    </submittedName>
</protein>
<sequence>MTTEAITQSATTIQTTGIELNALKPTELASFYEEKIGLTLLSKDDAGKIYHLGTPDGTVLISIYPATTEKSQRTTGLYHLALLLPTRGDLGGMLRHLLENQVNVEGASDHGYSEALYLPDPEGNGIEIYADKDRSEWDIKDNGLIGGIVIALDAEGVLSSQEVPFTGIPNGTTMGHIHLHVNDIESTLSFYHEVMGLGLKFIMNEAALFMATQDYHHHLGANLWNGHNIPAAQDATQGLRNSVWSGSAEDLKAIQAKLTDIGHEFTKDGETLYFKDPAGTGIILKVIK</sequence>
<dbReference type="RefSeq" id="WP_138404490.1">
    <property type="nucleotide sequence ID" value="NZ_VBSP01000016.1"/>
</dbReference>
<proteinExistence type="predicted"/>
<dbReference type="OrthoDB" id="9792626at2"/>